<comment type="cofactor">
    <cofactor evidence="1">
        <name>FAD</name>
        <dbReference type="ChEBI" id="CHEBI:57692"/>
    </cofactor>
</comment>
<proteinExistence type="predicted"/>
<evidence type="ECO:0000313" key="7">
    <source>
        <dbReference type="EMBL" id="MDQ0473943.1"/>
    </source>
</evidence>
<keyword evidence="4" id="KW-0560">Oxidoreductase</keyword>
<dbReference type="Gene3D" id="3.50.50.60">
    <property type="entry name" value="FAD/NAD(P)-binding domain"/>
    <property type="match status" value="2"/>
</dbReference>
<sequence>MLPAMPDAEGRPPPRTAWDATVPEPRRRLGLRSVSSQVARQRAPGRKQSMNEPDPGRLAATDAGEMTQEAPSRVSRRAFFKAAGLGAAGAALGVSTIASAQQRSWDEETDVVIVGSGCAALAAAAGALQNGAKVAVLEKGPIPGGTTAKSGGAFWIPNNPYMQAKGLADPKEDALRYMARVAYPQLYRADHKTLGLSQLGYELLSTFYDHGSRVTRTLADTGAMLSQQQLGATGLLPDYQGQLPENKRSVGRTLRPSDQDGGPGFGGDMVRQLSAFAEARGAPVRVDHAVTRIVVDDTRRVVGVEIGTPDRPLSVRARKGVVFGSGGFTQNAEMRKDFLRIPVLGGCAVPTNQGDFVKMAIEIGSKLGNMNEAWLQQEVLEEVLEFSSVPGGVFLLGGDSMIVVNKLGHRMYDEKHVYNERTRSHVTWDPSRAEYCNLYQFMLFDDHAIAYGGAQLMPPVGADMPAYIITAASWGALAAAIQERLASLADRIGAFKLDKDFVPTLQETVARFNDYARTGVDLEFHRGELPIEHAFHVPGANNDKPNKWMYPFAQTGPFHCIILGPGTLDTKGGPVTNTSAQVLDVHDRPIAGLYAAGNCAASPSGQAYWGAGGTLGLALTYGYIAGEHAATQP</sequence>
<feature type="domain" description="FAD-dependent oxidoreductase 2 FAD-binding" evidence="6">
    <location>
        <begin position="110"/>
        <end position="615"/>
    </location>
</feature>
<dbReference type="InterPro" id="IPR036188">
    <property type="entry name" value="FAD/NAD-bd_sf"/>
</dbReference>
<keyword evidence="3" id="KW-0274">FAD</keyword>
<dbReference type="InterPro" id="IPR003953">
    <property type="entry name" value="FAD-dep_OxRdtase_2_FAD-bd"/>
</dbReference>
<accession>A0ABU0JI29</accession>
<reference evidence="7 8" key="1">
    <citation type="submission" date="2023-07" db="EMBL/GenBank/DDBJ databases">
        <title>Genomic Encyclopedia of Type Strains, Phase IV (KMG-IV): sequencing the most valuable type-strain genomes for metagenomic binning, comparative biology and taxonomic classification.</title>
        <authorList>
            <person name="Goeker M."/>
        </authorList>
    </citation>
    <scope>NUCLEOTIDE SEQUENCE [LARGE SCALE GENOMIC DNA]</scope>
    <source>
        <strain evidence="7 8">DSM 19619</strain>
    </source>
</reference>
<gene>
    <name evidence="7" type="ORF">QO011_006982</name>
</gene>
<dbReference type="PROSITE" id="PS51318">
    <property type="entry name" value="TAT"/>
    <property type="match status" value="1"/>
</dbReference>
<dbReference type="SUPFAM" id="SSF56425">
    <property type="entry name" value="Succinate dehydrogenase/fumarate reductase flavoprotein, catalytic domain"/>
    <property type="match status" value="1"/>
</dbReference>
<dbReference type="RefSeq" id="WP_307282742.1">
    <property type="nucleotide sequence ID" value="NZ_JAUSVX010000019.1"/>
</dbReference>
<dbReference type="Proteomes" id="UP001242480">
    <property type="component" value="Unassembled WGS sequence"/>
</dbReference>
<dbReference type="InterPro" id="IPR006311">
    <property type="entry name" value="TAT_signal"/>
</dbReference>
<dbReference type="SUPFAM" id="SSF51905">
    <property type="entry name" value="FAD/NAD(P)-binding domain"/>
    <property type="match status" value="1"/>
</dbReference>
<evidence type="ECO:0000313" key="8">
    <source>
        <dbReference type="Proteomes" id="UP001242480"/>
    </source>
</evidence>
<keyword evidence="2" id="KW-0285">Flavoprotein</keyword>
<evidence type="ECO:0000259" key="6">
    <source>
        <dbReference type="Pfam" id="PF00890"/>
    </source>
</evidence>
<name>A0ABU0JI29_9HYPH</name>
<feature type="region of interest" description="Disordered" evidence="5">
    <location>
        <begin position="1"/>
        <end position="72"/>
    </location>
</feature>
<comment type="caution">
    <text evidence="7">The sequence shown here is derived from an EMBL/GenBank/DDBJ whole genome shotgun (WGS) entry which is preliminary data.</text>
</comment>
<keyword evidence="8" id="KW-1185">Reference proteome</keyword>
<evidence type="ECO:0000256" key="2">
    <source>
        <dbReference type="ARBA" id="ARBA00022630"/>
    </source>
</evidence>
<protein>
    <submittedName>
        <fullName evidence="7">Succinate dehydrogenase/fumarate reductase flavoprotein subunit</fullName>
    </submittedName>
</protein>
<dbReference type="PANTHER" id="PTHR43400:SF10">
    <property type="entry name" value="3-OXOSTEROID 1-DEHYDROGENASE"/>
    <property type="match status" value="1"/>
</dbReference>
<dbReference type="Gene3D" id="3.90.700.10">
    <property type="entry name" value="Succinate dehydrogenase/fumarate reductase flavoprotein, catalytic domain"/>
    <property type="match status" value="1"/>
</dbReference>
<organism evidence="7 8">
    <name type="scientific">Labrys wisconsinensis</name>
    <dbReference type="NCBI Taxonomy" id="425677"/>
    <lineage>
        <taxon>Bacteria</taxon>
        <taxon>Pseudomonadati</taxon>
        <taxon>Pseudomonadota</taxon>
        <taxon>Alphaproteobacteria</taxon>
        <taxon>Hyphomicrobiales</taxon>
        <taxon>Xanthobacteraceae</taxon>
        <taxon>Labrys</taxon>
    </lineage>
</organism>
<dbReference type="InterPro" id="IPR050315">
    <property type="entry name" value="FAD-oxidoreductase_2"/>
</dbReference>
<dbReference type="Pfam" id="PF00890">
    <property type="entry name" value="FAD_binding_2"/>
    <property type="match status" value="1"/>
</dbReference>
<evidence type="ECO:0000256" key="4">
    <source>
        <dbReference type="ARBA" id="ARBA00023002"/>
    </source>
</evidence>
<feature type="region of interest" description="Disordered" evidence="5">
    <location>
        <begin position="241"/>
        <end position="266"/>
    </location>
</feature>
<dbReference type="EMBL" id="JAUSVX010000019">
    <property type="protein sequence ID" value="MDQ0473943.1"/>
    <property type="molecule type" value="Genomic_DNA"/>
</dbReference>
<evidence type="ECO:0000256" key="5">
    <source>
        <dbReference type="SAM" id="MobiDB-lite"/>
    </source>
</evidence>
<dbReference type="PANTHER" id="PTHR43400">
    <property type="entry name" value="FUMARATE REDUCTASE"/>
    <property type="match status" value="1"/>
</dbReference>
<dbReference type="InterPro" id="IPR027477">
    <property type="entry name" value="Succ_DH/fumarate_Rdtase_cat_sf"/>
</dbReference>
<evidence type="ECO:0000256" key="3">
    <source>
        <dbReference type="ARBA" id="ARBA00022827"/>
    </source>
</evidence>
<evidence type="ECO:0000256" key="1">
    <source>
        <dbReference type="ARBA" id="ARBA00001974"/>
    </source>
</evidence>